<evidence type="ECO:0000256" key="2">
    <source>
        <dbReference type="ARBA" id="ARBA00022771"/>
    </source>
</evidence>
<dbReference type="GO" id="GO:0005634">
    <property type="term" value="C:nucleus"/>
    <property type="evidence" value="ECO:0007669"/>
    <property type="project" value="TreeGrafter"/>
</dbReference>
<dbReference type="InterPro" id="IPR008913">
    <property type="entry name" value="Znf_CHY"/>
</dbReference>
<dbReference type="InterPro" id="IPR037275">
    <property type="entry name" value="Znf_CTCHY_sf"/>
</dbReference>
<dbReference type="SUPFAM" id="SSF161245">
    <property type="entry name" value="Zinc hairpin stack"/>
    <property type="match status" value="1"/>
</dbReference>
<evidence type="ECO:0000256" key="1">
    <source>
        <dbReference type="ARBA" id="ARBA00022723"/>
    </source>
</evidence>
<feature type="domain" description="CTCHY-type" evidence="8">
    <location>
        <begin position="315"/>
        <end position="381"/>
    </location>
</feature>
<dbReference type="Pfam" id="PF05495">
    <property type="entry name" value="zf-CHY"/>
    <property type="match status" value="1"/>
</dbReference>
<evidence type="ECO:0000259" key="7">
    <source>
        <dbReference type="PROSITE" id="PS51266"/>
    </source>
</evidence>
<evidence type="ECO:0000259" key="6">
    <source>
        <dbReference type="PROSITE" id="PS50089"/>
    </source>
</evidence>
<reference evidence="10" key="1">
    <citation type="submission" date="2016-03" db="EMBL/GenBank/DDBJ databases">
        <authorList>
            <person name="Devillers H."/>
        </authorList>
    </citation>
    <scope>NUCLEOTIDE SEQUENCE [LARGE SCALE GENOMIC DNA]</scope>
</reference>
<name>A0A1G4JV42_9SACH</name>
<evidence type="ECO:0000259" key="8">
    <source>
        <dbReference type="PROSITE" id="PS51270"/>
    </source>
</evidence>
<feature type="compositionally biased region" description="Polar residues" evidence="5">
    <location>
        <begin position="694"/>
        <end position="706"/>
    </location>
</feature>
<feature type="domain" description="CHY-type" evidence="7">
    <location>
        <begin position="239"/>
        <end position="313"/>
    </location>
</feature>
<dbReference type="OrthoDB" id="411372at2759"/>
<dbReference type="Pfam" id="PF14599">
    <property type="entry name" value="zinc_ribbon_6"/>
    <property type="match status" value="1"/>
</dbReference>
<protein>
    <submittedName>
        <fullName evidence="9">LADA_0G11958g1_1</fullName>
    </submittedName>
</protein>
<keyword evidence="2 4" id="KW-0863">Zinc-finger</keyword>
<evidence type="ECO:0000313" key="9">
    <source>
        <dbReference type="EMBL" id="SCU94872.1"/>
    </source>
</evidence>
<accession>A0A1G4JV42</accession>
<dbReference type="InterPro" id="IPR017921">
    <property type="entry name" value="Znf_CTCHY"/>
</dbReference>
<dbReference type="SMART" id="SM00184">
    <property type="entry name" value="RING"/>
    <property type="match status" value="1"/>
</dbReference>
<feature type="region of interest" description="Disordered" evidence="5">
    <location>
        <begin position="1"/>
        <end position="20"/>
    </location>
</feature>
<sequence length="706" mass="79618">MQAASNEIASESSFNDEESEDELIMSDFDASFEKLGRGFPNFNFGSIWSGKGVDNSITSVVEPDYGHWSRRFQMNTFLNDLQKGLSFSNALNRLQTIKAITEQAISNTMKSKGGDSREYDTGALKQEEPAGLIPAVKPQNAPAYNDMVIPQDKDPYMLEEDLLRLTELPEDQNSNQEALRQRIQQIQSLEVIPAKKAFMVQRLMMGKHVEDTSRLPTPQPQQQLRDPLPTELEKTPTHHDSGNFGCQHYQRNCKLQCHQCLGWYTCRFCHDESPETIEGAIPHSFQRAKTEHIICMRCQHIQKPQKYCESCDEELALYYCNECKLFDNDETKDIYHCDKCGICRLGLGLGIDFFHCDGCQACLSIELQGNHNCIERATMSSCPICGDFMFTSVKPVVYMSPCGHAIHQHCFDEYTNHSYKCPSCQVSILNMEAQFRVLDKEIEEQPLPTPYCDWICYVSCNDCKAKSTCRYHILGLRCGNCISYNTTQIRLVKPEEEPAVQDTTEDDLADANALENLNVMRQELLQGHFQREEVSPLITMEHSGMLSNIEQYMNEYFQDGPEDGAKSRKREFLDYSSQNLFNTAGFFKTNNKRGGAHENENVYEKHRQERAQAPNGQSTPDLPPGTSNVDNEGRGADCTISTASSSMARAPSLTDRLRQFINDAPPQLSISDAFQKFIQGSHQGLSSGDEDDGTSVNDSPGASAEN</sequence>
<dbReference type="InterPro" id="IPR039512">
    <property type="entry name" value="RCHY1_zinc-ribbon"/>
</dbReference>
<dbReference type="Gene3D" id="2.20.28.10">
    <property type="match status" value="1"/>
</dbReference>
<dbReference type="STRING" id="1266660.A0A1G4JV42"/>
<proteinExistence type="predicted"/>
<dbReference type="Proteomes" id="UP000190274">
    <property type="component" value="Chromosome G"/>
</dbReference>
<dbReference type="PROSITE" id="PS50089">
    <property type="entry name" value="ZF_RING_2"/>
    <property type="match status" value="1"/>
</dbReference>
<feature type="compositionally biased region" description="Low complexity" evidence="5">
    <location>
        <begin position="214"/>
        <end position="230"/>
    </location>
</feature>
<dbReference type="InterPro" id="IPR013083">
    <property type="entry name" value="Znf_RING/FYVE/PHD"/>
</dbReference>
<gene>
    <name evidence="9" type="ORF">LADA_0G11958G</name>
</gene>
<dbReference type="GO" id="GO:0016567">
    <property type="term" value="P:protein ubiquitination"/>
    <property type="evidence" value="ECO:0007669"/>
    <property type="project" value="TreeGrafter"/>
</dbReference>
<evidence type="ECO:0000256" key="3">
    <source>
        <dbReference type="ARBA" id="ARBA00022833"/>
    </source>
</evidence>
<keyword evidence="10" id="KW-1185">Reference proteome</keyword>
<organism evidence="9 10">
    <name type="scientific">Lachancea dasiensis</name>
    <dbReference type="NCBI Taxonomy" id="1072105"/>
    <lineage>
        <taxon>Eukaryota</taxon>
        <taxon>Fungi</taxon>
        <taxon>Dikarya</taxon>
        <taxon>Ascomycota</taxon>
        <taxon>Saccharomycotina</taxon>
        <taxon>Saccharomycetes</taxon>
        <taxon>Saccharomycetales</taxon>
        <taxon>Saccharomycetaceae</taxon>
        <taxon>Lachancea</taxon>
    </lineage>
</organism>
<feature type="region of interest" description="Disordered" evidence="5">
    <location>
        <begin position="605"/>
        <end position="651"/>
    </location>
</feature>
<evidence type="ECO:0000313" key="10">
    <source>
        <dbReference type="Proteomes" id="UP000190274"/>
    </source>
</evidence>
<dbReference type="InterPro" id="IPR037274">
    <property type="entry name" value="Znf_CHY_sf"/>
</dbReference>
<feature type="region of interest" description="Disordered" evidence="5">
    <location>
        <begin position="672"/>
        <end position="706"/>
    </location>
</feature>
<dbReference type="PANTHER" id="PTHR21319:SF0">
    <property type="entry name" value="AND RING FINGER DOMAIN PROTEIN, PUTATIVE (AFU_ORTHOLOGUE AFUA_1G08900)-RELATED"/>
    <property type="match status" value="1"/>
</dbReference>
<dbReference type="SUPFAM" id="SSF161219">
    <property type="entry name" value="CHY zinc finger-like"/>
    <property type="match status" value="1"/>
</dbReference>
<dbReference type="SUPFAM" id="SSF57850">
    <property type="entry name" value="RING/U-box"/>
    <property type="match status" value="1"/>
</dbReference>
<dbReference type="GO" id="GO:0006511">
    <property type="term" value="P:ubiquitin-dependent protein catabolic process"/>
    <property type="evidence" value="ECO:0007669"/>
    <property type="project" value="TreeGrafter"/>
</dbReference>
<dbReference type="PROSITE" id="PS51266">
    <property type="entry name" value="ZF_CHY"/>
    <property type="match status" value="1"/>
</dbReference>
<feature type="compositionally biased region" description="Polar residues" evidence="5">
    <location>
        <begin position="614"/>
        <end position="630"/>
    </location>
</feature>
<dbReference type="InterPro" id="IPR001841">
    <property type="entry name" value="Znf_RING"/>
</dbReference>
<dbReference type="CDD" id="cd16464">
    <property type="entry name" value="RING-H2_Pirh2-like"/>
    <property type="match status" value="1"/>
</dbReference>
<dbReference type="GO" id="GO:0008270">
    <property type="term" value="F:zinc ion binding"/>
    <property type="evidence" value="ECO:0007669"/>
    <property type="project" value="UniProtKB-KW"/>
</dbReference>
<feature type="compositionally biased region" description="Polar residues" evidence="5">
    <location>
        <begin position="672"/>
        <end position="686"/>
    </location>
</feature>
<feature type="region of interest" description="Disordered" evidence="5">
    <location>
        <begin position="209"/>
        <end position="236"/>
    </location>
</feature>
<dbReference type="PANTHER" id="PTHR21319">
    <property type="entry name" value="RING FINGER AND CHY ZINC FINGER DOMAIN-CONTAINING PROTEIN 1"/>
    <property type="match status" value="1"/>
</dbReference>
<keyword evidence="1" id="KW-0479">Metal-binding</keyword>
<dbReference type="Gene3D" id="3.30.40.10">
    <property type="entry name" value="Zinc/RING finger domain, C3HC4 (zinc finger)"/>
    <property type="match status" value="1"/>
</dbReference>
<dbReference type="GO" id="GO:0061630">
    <property type="term" value="F:ubiquitin protein ligase activity"/>
    <property type="evidence" value="ECO:0007669"/>
    <property type="project" value="TreeGrafter"/>
</dbReference>
<dbReference type="EMBL" id="LT598457">
    <property type="protein sequence ID" value="SCU94872.1"/>
    <property type="molecule type" value="Genomic_DNA"/>
</dbReference>
<dbReference type="Pfam" id="PF13639">
    <property type="entry name" value="zf-RING_2"/>
    <property type="match status" value="1"/>
</dbReference>
<evidence type="ECO:0000256" key="5">
    <source>
        <dbReference type="SAM" id="MobiDB-lite"/>
    </source>
</evidence>
<dbReference type="PROSITE" id="PS51270">
    <property type="entry name" value="ZF_CTCHY"/>
    <property type="match status" value="1"/>
</dbReference>
<dbReference type="AlphaFoldDB" id="A0A1G4JV42"/>
<keyword evidence="3" id="KW-0862">Zinc</keyword>
<evidence type="ECO:0000256" key="4">
    <source>
        <dbReference type="PROSITE-ProRule" id="PRU00601"/>
    </source>
</evidence>
<feature type="domain" description="RING-type" evidence="6">
    <location>
        <begin position="382"/>
        <end position="425"/>
    </location>
</feature>